<accession>A0A158AY82</accession>
<protein>
    <recommendedName>
        <fullName evidence="3">Lipoprotein</fullName>
    </recommendedName>
</protein>
<evidence type="ECO:0008006" key="3">
    <source>
        <dbReference type="Google" id="ProtNLM"/>
    </source>
</evidence>
<dbReference type="Proteomes" id="UP000054624">
    <property type="component" value="Unassembled WGS sequence"/>
</dbReference>
<dbReference type="EMBL" id="FCOI02000009">
    <property type="protein sequence ID" value="SAK62640.1"/>
    <property type="molecule type" value="Genomic_DNA"/>
</dbReference>
<dbReference type="AlphaFoldDB" id="A0A158AY82"/>
<dbReference type="STRING" id="1777137.AWB76_03285"/>
<name>A0A158AY82_9BURK</name>
<dbReference type="RefSeq" id="WP_061161105.1">
    <property type="nucleotide sequence ID" value="NZ_FCOI02000009.1"/>
</dbReference>
<organism evidence="1 2">
    <name type="scientific">Caballeronia temeraria</name>
    <dbReference type="NCBI Taxonomy" id="1777137"/>
    <lineage>
        <taxon>Bacteria</taxon>
        <taxon>Pseudomonadati</taxon>
        <taxon>Pseudomonadota</taxon>
        <taxon>Betaproteobacteria</taxon>
        <taxon>Burkholderiales</taxon>
        <taxon>Burkholderiaceae</taxon>
        <taxon>Caballeronia</taxon>
    </lineage>
</organism>
<evidence type="ECO:0000313" key="2">
    <source>
        <dbReference type="Proteomes" id="UP000054624"/>
    </source>
</evidence>
<sequence length="182" mass="19549">MRRPSLIRLDRSVAQTAFAISAACACDAPLENVSITLCRAGAVERCDACRTDYGAHMLLATGVHGVRPVRRSCGCRVPEHVLRQCAIEQDDDGRYVFAWDARVRSLPAGLYRAAFTVGCAPCGELLMQIQDDCAVTGAEDIAFDRGCGPVDPTQPWCASHAASCCAPTPVIYVPTYDVPRGC</sequence>
<proteinExistence type="predicted"/>
<gene>
    <name evidence="1" type="ORF">AWB76_03285</name>
</gene>
<reference evidence="2" key="1">
    <citation type="submission" date="2016-01" db="EMBL/GenBank/DDBJ databases">
        <authorList>
            <person name="Peeters Charlotte."/>
        </authorList>
    </citation>
    <scope>NUCLEOTIDE SEQUENCE [LARGE SCALE GENOMIC DNA]</scope>
</reference>
<dbReference type="PROSITE" id="PS51257">
    <property type="entry name" value="PROKAR_LIPOPROTEIN"/>
    <property type="match status" value="1"/>
</dbReference>
<keyword evidence="2" id="KW-1185">Reference proteome</keyword>
<evidence type="ECO:0000313" key="1">
    <source>
        <dbReference type="EMBL" id="SAK62640.1"/>
    </source>
</evidence>